<name>A0A4Z2FKL5_9TELE</name>
<proteinExistence type="predicted"/>
<keyword evidence="3" id="KW-1185">Reference proteome</keyword>
<evidence type="ECO:0000313" key="2">
    <source>
        <dbReference type="EMBL" id="TNN40822.1"/>
    </source>
</evidence>
<evidence type="ECO:0000256" key="1">
    <source>
        <dbReference type="SAM" id="MobiDB-lite"/>
    </source>
</evidence>
<comment type="caution">
    <text evidence="2">The sequence shown here is derived from an EMBL/GenBank/DDBJ whole genome shotgun (WGS) entry which is preliminary data.</text>
</comment>
<feature type="region of interest" description="Disordered" evidence="1">
    <location>
        <begin position="1"/>
        <end position="25"/>
    </location>
</feature>
<dbReference type="AlphaFoldDB" id="A0A4Z2FKL5"/>
<accession>A0A4Z2FKL5</accession>
<organism evidence="2 3">
    <name type="scientific">Liparis tanakae</name>
    <name type="common">Tanaka's snailfish</name>
    <dbReference type="NCBI Taxonomy" id="230148"/>
    <lineage>
        <taxon>Eukaryota</taxon>
        <taxon>Metazoa</taxon>
        <taxon>Chordata</taxon>
        <taxon>Craniata</taxon>
        <taxon>Vertebrata</taxon>
        <taxon>Euteleostomi</taxon>
        <taxon>Actinopterygii</taxon>
        <taxon>Neopterygii</taxon>
        <taxon>Teleostei</taxon>
        <taxon>Neoteleostei</taxon>
        <taxon>Acanthomorphata</taxon>
        <taxon>Eupercaria</taxon>
        <taxon>Perciformes</taxon>
        <taxon>Cottioidei</taxon>
        <taxon>Cottales</taxon>
        <taxon>Liparidae</taxon>
        <taxon>Liparis</taxon>
    </lineage>
</organism>
<dbReference type="Proteomes" id="UP000314294">
    <property type="component" value="Unassembled WGS sequence"/>
</dbReference>
<sequence length="81" mass="8864">MSSDTGVRRMSPKVHDAIPSSHLDDGLASDHLQDLAAPLGAVRQGQLKCSSPPAWHATAVWVTLQPVQLPRPFVRRDVNWS</sequence>
<protein>
    <submittedName>
        <fullName evidence="2">Uncharacterized protein</fullName>
    </submittedName>
</protein>
<reference evidence="2 3" key="1">
    <citation type="submission" date="2019-03" db="EMBL/GenBank/DDBJ databases">
        <title>First draft genome of Liparis tanakae, snailfish: a comprehensive survey of snailfish specific genes.</title>
        <authorList>
            <person name="Kim W."/>
            <person name="Song I."/>
            <person name="Jeong J.-H."/>
            <person name="Kim D."/>
            <person name="Kim S."/>
            <person name="Ryu S."/>
            <person name="Song J.Y."/>
            <person name="Lee S.K."/>
        </authorList>
    </citation>
    <scope>NUCLEOTIDE SEQUENCE [LARGE SCALE GENOMIC DNA]</scope>
    <source>
        <tissue evidence="2">Muscle</tissue>
    </source>
</reference>
<dbReference type="EMBL" id="SRLO01001157">
    <property type="protein sequence ID" value="TNN40822.1"/>
    <property type="molecule type" value="Genomic_DNA"/>
</dbReference>
<gene>
    <name evidence="2" type="ORF">EYF80_049013</name>
</gene>
<evidence type="ECO:0000313" key="3">
    <source>
        <dbReference type="Proteomes" id="UP000314294"/>
    </source>
</evidence>